<protein>
    <submittedName>
        <fullName evidence="1">Uncharacterized protein</fullName>
    </submittedName>
</protein>
<evidence type="ECO:0000313" key="2">
    <source>
        <dbReference type="Proteomes" id="UP001633002"/>
    </source>
</evidence>
<reference evidence="1 2" key="1">
    <citation type="submission" date="2024-09" db="EMBL/GenBank/DDBJ databases">
        <title>Chromosome-scale assembly of Riccia sorocarpa.</title>
        <authorList>
            <person name="Paukszto L."/>
        </authorList>
    </citation>
    <scope>NUCLEOTIDE SEQUENCE [LARGE SCALE GENOMIC DNA]</scope>
    <source>
        <strain evidence="1">LP-2024</strain>
        <tissue evidence="1">Aerial parts of the thallus</tissue>
    </source>
</reference>
<sequence>MASSTHFLEYLENGNVKVHLPAEHRHVLNKVGEDDPAVLVTWDADNLIHAVKTINDHPPEFGFLGIHQFPTTVPDFQGAIINHVSQYTGGTSFENMLIAPNELDEFAIKRMLIVRRETELEKGINKRESRKLDREWTKNVVVIEPPSSLATLECQGGMN</sequence>
<dbReference type="AlphaFoldDB" id="A0ABD3HPU8"/>
<dbReference type="PANTHER" id="PTHR10916:SF0">
    <property type="entry name" value="LARGE RIBOSOMAL SUBUNIT PROTEIN UL29C"/>
    <property type="match status" value="1"/>
</dbReference>
<proteinExistence type="predicted"/>
<dbReference type="EMBL" id="JBJQOH010000003">
    <property type="protein sequence ID" value="KAL3692587.1"/>
    <property type="molecule type" value="Genomic_DNA"/>
</dbReference>
<keyword evidence="2" id="KW-1185">Reference proteome</keyword>
<organism evidence="1 2">
    <name type="scientific">Riccia sorocarpa</name>
    <dbReference type="NCBI Taxonomy" id="122646"/>
    <lineage>
        <taxon>Eukaryota</taxon>
        <taxon>Viridiplantae</taxon>
        <taxon>Streptophyta</taxon>
        <taxon>Embryophyta</taxon>
        <taxon>Marchantiophyta</taxon>
        <taxon>Marchantiopsida</taxon>
        <taxon>Marchantiidae</taxon>
        <taxon>Marchantiales</taxon>
        <taxon>Ricciaceae</taxon>
        <taxon>Riccia</taxon>
    </lineage>
</organism>
<dbReference type="Proteomes" id="UP001633002">
    <property type="component" value="Unassembled WGS sequence"/>
</dbReference>
<name>A0ABD3HPU8_9MARC</name>
<dbReference type="PANTHER" id="PTHR10916">
    <property type="entry name" value="60S RIBOSOMAL PROTEIN L35/50S RIBOSOMAL PROTEIN L29"/>
    <property type="match status" value="1"/>
</dbReference>
<dbReference type="InterPro" id="IPR050063">
    <property type="entry name" value="Ribosomal_protein_uL29"/>
</dbReference>
<evidence type="ECO:0000313" key="1">
    <source>
        <dbReference type="EMBL" id="KAL3692587.1"/>
    </source>
</evidence>
<accession>A0ABD3HPU8</accession>
<gene>
    <name evidence="1" type="ORF">R1sor_006238</name>
</gene>
<comment type="caution">
    <text evidence="1">The sequence shown here is derived from an EMBL/GenBank/DDBJ whole genome shotgun (WGS) entry which is preliminary data.</text>
</comment>